<evidence type="ECO:0000313" key="4">
    <source>
        <dbReference type="Proteomes" id="UP001332243"/>
    </source>
</evidence>
<evidence type="ECO:0000256" key="1">
    <source>
        <dbReference type="SAM" id="MobiDB-lite"/>
    </source>
</evidence>
<dbReference type="RefSeq" id="WP_331217835.1">
    <property type="nucleotide sequence ID" value="NZ_JAZGQK010000032.1"/>
</dbReference>
<name>A0ABU7S2Z7_9ACTN</name>
<accession>A0ABU7S2Z7</accession>
<keyword evidence="4" id="KW-1185">Reference proteome</keyword>
<feature type="signal peptide" evidence="2">
    <location>
        <begin position="1"/>
        <end position="28"/>
    </location>
</feature>
<gene>
    <name evidence="3" type="ORF">V1633_30900</name>
</gene>
<evidence type="ECO:0000256" key="2">
    <source>
        <dbReference type="SAM" id="SignalP"/>
    </source>
</evidence>
<feature type="chain" id="PRO_5045293842" evidence="2">
    <location>
        <begin position="29"/>
        <end position="126"/>
    </location>
</feature>
<organism evidence="3 4">
    <name type="scientific">Plantactinospora sonchi</name>
    <dbReference type="NCBI Taxonomy" id="1544735"/>
    <lineage>
        <taxon>Bacteria</taxon>
        <taxon>Bacillati</taxon>
        <taxon>Actinomycetota</taxon>
        <taxon>Actinomycetes</taxon>
        <taxon>Micromonosporales</taxon>
        <taxon>Micromonosporaceae</taxon>
        <taxon>Plantactinospora</taxon>
    </lineage>
</organism>
<comment type="caution">
    <text evidence="3">The sequence shown here is derived from an EMBL/GenBank/DDBJ whole genome shotgun (WGS) entry which is preliminary data.</text>
</comment>
<feature type="compositionally biased region" description="Basic and acidic residues" evidence="1">
    <location>
        <begin position="100"/>
        <end position="115"/>
    </location>
</feature>
<evidence type="ECO:0000313" key="3">
    <source>
        <dbReference type="EMBL" id="MEE6262896.1"/>
    </source>
</evidence>
<protein>
    <submittedName>
        <fullName evidence="3">Uncharacterized protein</fullName>
    </submittedName>
</protein>
<dbReference type="Proteomes" id="UP001332243">
    <property type="component" value="Unassembled WGS sequence"/>
</dbReference>
<keyword evidence="2" id="KW-0732">Signal</keyword>
<sequence length="126" mass="13616">MSRTLRWAAGLLATGTLAVLGLASPAQAATVSQPLRTMIANLPVATEIRTGYNRDLFPHWVDADGDGCNSRYEVLIAEAVTRPTVGSRGSVSRTPIGARMETREVRPLDERREPGKACWPTSPART</sequence>
<dbReference type="EMBL" id="JAZGQK010000032">
    <property type="protein sequence ID" value="MEE6262896.1"/>
    <property type="molecule type" value="Genomic_DNA"/>
</dbReference>
<feature type="region of interest" description="Disordered" evidence="1">
    <location>
        <begin position="84"/>
        <end position="126"/>
    </location>
</feature>
<proteinExistence type="predicted"/>
<reference evidence="3 4" key="1">
    <citation type="submission" date="2024-01" db="EMBL/GenBank/DDBJ databases">
        <title>Genome insights into Plantactinospora sonchi sp. nov.</title>
        <authorList>
            <person name="Wang L."/>
        </authorList>
    </citation>
    <scope>NUCLEOTIDE SEQUENCE [LARGE SCALE GENOMIC DNA]</scope>
    <source>
        <strain evidence="3 4">NEAU-QY2</strain>
    </source>
</reference>